<dbReference type="Pfam" id="PF02854">
    <property type="entry name" value="MIF4G"/>
    <property type="match status" value="1"/>
</dbReference>
<reference evidence="6 7" key="1">
    <citation type="submission" date="2020-05" db="EMBL/GenBank/DDBJ databases">
        <title>Identification and distribution of gene clusters putatively required for synthesis of sphingolipid metabolism inhibitors in phylogenetically diverse species of the filamentous fungus Fusarium.</title>
        <authorList>
            <person name="Kim H.-S."/>
            <person name="Busman M."/>
            <person name="Brown D.W."/>
            <person name="Divon H."/>
            <person name="Uhlig S."/>
            <person name="Proctor R.H."/>
        </authorList>
    </citation>
    <scope>NUCLEOTIDE SEQUENCE [LARGE SCALE GENOMIC DNA]</scope>
    <source>
        <strain evidence="6 7">NRRL 25311</strain>
    </source>
</reference>
<feature type="compositionally biased region" description="Acidic residues" evidence="4">
    <location>
        <begin position="94"/>
        <end position="148"/>
    </location>
</feature>
<dbReference type="InterPro" id="IPR016024">
    <property type="entry name" value="ARM-type_fold"/>
</dbReference>
<evidence type="ECO:0000256" key="4">
    <source>
        <dbReference type="SAM" id="MobiDB-lite"/>
    </source>
</evidence>
<evidence type="ECO:0000256" key="1">
    <source>
        <dbReference type="ARBA" id="ARBA00004604"/>
    </source>
</evidence>
<dbReference type="Gene3D" id="1.25.40.180">
    <property type="match status" value="1"/>
</dbReference>
<sequence>MTSAPELQQKLFKRMGLDVPEPKSQRSGPRRSGQQLSRKEQRKAQRVQKRTHVYARATPQRPQHTNHAQRRPNTTQRMQQANKPQSRPPKQISDDENDLEDEDEDDAGDISLDEDDDLDDLMDDEEDDNDEDEDEEDDEDEEEDEEEEEKKNTKAKSGKKGVSKAVQERLAQDDAEIEAFERKLGIKKGRKSLPQSFKEDGLGDLLGDLSGEENVSDNDNDNKKRKNEYDDWLASKRRKIVEPIGRQKVRDMPEDEEEDDDMGLDDESGDDDEDTDLLDEDDEDGGDFDNESFGGFDDDDEGDVADTTSAQPRQRENPYVAPTTGVTVAKYVPPSLRRAANSEEERKSRLRKQVQGLINRLTDANILSIVKSVEELYQNNARGDVTDVITDAIMAQICKPESLPDQFFVLTGGFAAAIYRLIGSSFGSVLTRRIVEDFGGHYEQASKEQNAESAIQKEASNILTLLSQLYVFEVVTCKIIFDYMERLLSDLNEINVELLLRICRMAGRMLKQDGQQSLKHVSGVLNQSISKMGYTNISARTKFMVETITDLTKGKKKARGLDFTVVSEHVQRMKKRLGELKSQSRRLDGLAPMGVGLVDIEGAETRGKWWLVGASVPTTLLDKSKKGHEPDAEMSDHEDMDIVLPDYPKKARAQGLSGTAQIAIFTALMTASNFEHAYRQFVNLRLKKDDQLALATVLVQCVGSEMQYNPYYALVGGKACLSNSRIRFAIQDRLWKIFRSLGESMFGEAPEEDESADAERMKDERRITNVAKFYAALVADGTLNIAILKPLELPEANHWTSMFVQLFILTLLKECRSKKKGLEEDTKLEKIFAAARDLPGLAAGIHWTLRKKVRKTKLVSAKELKKLEGVCEKAQIIVRPAAIEV</sequence>
<protein>
    <submittedName>
        <fullName evidence="6">SGD1-like protein</fullName>
    </submittedName>
</protein>
<dbReference type="PANTHER" id="PTHR18034">
    <property type="entry name" value="CELL CYCLE CONTROL PROTEIN CWF22-RELATED"/>
    <property type="match status" value="1"/>
</dbReference>
<comment type="subcellular location">
    <subcellularLocation>
        <location evidence="1">Nucleus</location>
        <location evidence="1">Nucleolus</location>
    </subcellularLocation>
</comment>
<organism evidence="6 7">
    <name type="scientific">Fusarium denticulatum</name>
    <dbReference type="NCBI Taxonomy" id="48507"/>
    <lineage>
        <taxon>Eukaryota</taxon>
        <taxon>Fungi</taxon>
        <taxon>Dikarya</taxon>
        <taxon>Ascomycota</taxon>
        <taxon>Pezizomycotina</taxon>
        <taxon>Sordariomycetes</taxon>
        <taxon>Hypocreomycetidae</taxon>
        <taxon>Hypocreales</taxon>
        <taxon>Nectriaceae</taxon>
        <taxon>Fusarium</taxon>
        <taxon>Fusarium fujikuroi species complex</taxon>
    </lineage>
</organism>
<dbReference type="SUPFAM" id="SSF48371">
    <property type="entry name" value="ARM repeat"/>
    <property type="match status" value="1"/>
</dbReference>
<keyword evidence="7" id="KW-1185">Reference proteome</keyword>
<feature type="compositionally biased region" description="Basic residues" evidence="4">
    <location>
        <begin position="44"/>
        <end position="53"/>
    </location>
</feature>
<dbReference type="GO" id="GO:0003723">
    <property type="term" value="F:RNA binding"/>
    <property type="evidence" value="ECO:0007669"/>
    <property type="project" value="InterPro"/>
</dbReference>
<dbReference type="PROSITE" id="PS51366">
    <property type="entry name" value="MI"/>
    <property type="match status" value="1"/>
</dbReference>
<comment type="caution">
    <text evidence="6">The sequence shown here is derived from an EMBL/GenBank/DDBJ whole genome shotgun (WGS) entry which is preliminary data.</text>
</comment>
<comment type="similarity">
    <text evidence="2">Belongs to the CWC22 family.</text>
</comment>
<evidence type="ECO:0000313" key="6">
    <source>
        <dbReference type="EMBL" id="KAF5692560.1"/>
    </source>
</evidence>
<evidence type="ECO:0000256" key="3">
    <source>
        <dbReference type="ARBA" id="ARBA00023242"/>
    </source>
</evidence>
<dbReference type="InterPro" id="IPR003891">
    <property type="entry name" value="Initiation_fac_eIF4g_MI"/>
</dbReference>
<feature type="region of interest" description="Disordered" evidence="4">
    <location>
        <begin position="1"/>
        <end position="326"/>
    </location>
</feature>
<dbReference type="SMART" id="SM00543">
    <property type="entry name" value="MIF4G"/>
    <property type="match status" value="1"/>
</dbReference>
<keyword evidence="3" id="KW-0539">Nucleus</keyword>
<feature type="compositionally biased region" description="Polar residues" evidence="4">
    <location>
        <begin position="60"/>
        <end position="85"/>
    </location>
</feature>
<dbReference type="AlphaFoldDB" id="A0A8H5XFA2"/>
<name>A0A8H5XFA2_9HYPO</name>
<dbReference type="InterPro" id="IPR003890">
    <property type="entry name" value="MIF4G-like_typ-3"/>
</dbReference>
<dbReference type="PANTHER" id="PTHR18034:SF4">
    <property type="entry name" value="NUCLEOLAR MIF4G DOMAIN-CONTAINING PROTEIN 1"/>
    <property type="match status" value="1"/>
</dbReference>
<evidence type="ECO:0000313" key="7">
    <source>
        <dbReference type="Proteomes" id="UP000562682"/>
    </source>
</evidence>
<feature type="compositionally biased region" description="Acidic residues" evidence="4">
    <location>
        <begin position="253"/>
        <end position="304"/>
    </location>
</feature>
<proteinExistence type="inferred from homology"/>
<feature type="compositionally biased region" description="Acidic residues" evidence="4">
    <location>
        <begin position="210"/>
        <end position="219"/>
    </location>
</feature>
<accession>A0A8H5XFA2</accession>
<evidence type="ECO:0000256" key="2">
    <source>
        <dbReference type="ARBA" id="ARBA00006856"/>
    </source>
</evidence>
<gene>
    <name evidence="6" type="ORF">FDENT_2770</name>
</gene>
<feature type="domain" description="MI" evidence="5">
    <location>
        <begin position="659"/>
        <end position="793"/>
    </location>
</feature>
<feature type="compositionally biased region" description="Basic residues" evidence="4">
    <location>
        <begin position="153"/>
        <end position="162"/>
    </location>
</feature>
<dbReference type="InterPro" id="IPR050781">
    <property type="entry name" value="CWC22_splicing_factor"/>
</dbReference>
<dbReference type="Proteomes" id="UP000562682">
    <property type="component" value="Unassembled WGS sequence"/>
</dbReference>
<dbReference type="EMBL" id="JAAOAK010000063">
    <property type="protein sequence ID" value="KAF5692560.1"/>
    <property type="molecule type" value="Genomic_DNA"/>
</dbReference>
<dbReference type="GO" id="GO:0005730">
    <property type="term" value="C:nucleolus"/>
    <property type="evidence" value="ECO:0007669"/>
    <property type="project" value="UniProtKB-SubCell"/>
</dbReference>
<evidence type="ECO:0000259" key="5">
    <source>
        <dbReference type="PROSITE" id="PS51366"/>
    </source>
</evidence>
<dbReference type="GO" id="GO:0042274">
    <property type="term" value="P:ribosomal small subunit biogenesis"/>
    <property type="evidence" value="ECO:0007669"/>
    <property type="project" value="TreeGrafter"/>
</dbReference>